<dbReference type="GO" id="GO:0022857">
    <property type="term" value="F:transmembrane transporter activity"/>
    <property type="evidence" value="ECO:0007669"/>
    <property type="project" value="InterPro"/>
</dbReference>
<dbReference type="InterPro" id="IPR020846">
    <property type="entry name" value="MFS_dom"/>
</dbReference>
<feature type="transmembrane region" description="Helical" evidence="6">
    <location>
        <begin position="233"/>
        <end position="253"/>
    </location>
</feature>
<gene>
    <name evidence="8" type="primary">araJ_1</name>
    <name evidence="8" type="ORF">NCTC11190_01334</name>
</gene>
<dbReference type="Pfam" id="PF07690">
    <property type="entry name" value="MFS_1"/>
    <property type="match status" value="1"/>
</dbReference>
<dbReference type="PANTHER" id="PTHR43124:SF6">
    <property type="entry name" value="TRANSPORTER ARAJ-RELATED"/>
    <property type="match status" value="1"/>
</dbReference>
<feature type="transmembrane region" description="Helical" evidence="6">
    <location>
        <begin position="155"/>
        <end position="177"/>
    </location>
</feature>
<accession>A0A379MRR2</accession>
<keyword evidence="5 6" id="KW-0472">Membrane</keyword>
<dbReference type="InterPro" id="IPR036259">
    <property type="entry name" value="MFS_trans_sf"/>
</dbReference>
<feature type="transmembrane region" description="Helical" evidence="6">
    <location>
        <begin position="69"/>
        <end position="88"/>
    </location>
</feature>
<dbReference type="CDD" id="cd17324">
    <property type="entry name" value="MFS_NepI_like"/>
    <property type="match status" value="1"/>
</dbReference>
<evidence type="ECO:0000256" key="1">
    <source>
        <dbReference type="ARBA" id="ARBA00004651"/>
    </source>
</evidence>
<reference evidence="8 9" key="1">
    <citation type="submission" date="2018-06" db="EMBL/GenBank/DDBJ databases">
        <authorList>
            <consortium name="Pathogen Informatics"/>
            <person name="Doyle S."/>
        </authorList>
    </citation>
    <scope>NUCLEOTIDE SEQUENCE [LARGE SCALE GENOMIC DNA]</scope>
    <source>
        <strain evidence="8 9">NCTC11190</strain>
    </source>
</reference>
<feature type="domain" description="Major facilitator superfamily (MFS) profile" evidence="7">
    <location>
        <begin position="4"/>
        <end position="414"/>
    </location>
</feature>
<feature type="transmembrane region" description="Helical" evidence="6">
    <location>
        <begin position="127"/>
        <end position="149"/>
    </location>
</feature>
<evidence type="ECO:0000259" key="7">
    <source>
        <dbReference type="PROSITE" id="PS50850"/>
    </source>
</evidence>
<dbReference type="AlphaFoldDB" id="A0A379MRR2"/>
<evidence type="ECO:0000256" key="5">
    <source>
        <dbReference type="ARBA" id="ARBA00023136"/>
    </source>
</evidence>
<dbReference type="InterPro" id="IPR050189">
    <property type="entry name" value="MFS_Efflux_Transporters"/>
</dbReference>
<evidence type="ECO:0000256" key="3">
    <source>
        <dbReference type="ARBA" id="ARBA00022692"/>
    </source>
</evidence>
<dbReference type="PROSITE" id="PS50850">
    <property type="entry name" value="MFS"/>
    <property type="match status" value="1"/>
</dbReference>
<keyword evidence="4 6" id="KW-1133">Transmembrane helix</keyword>
<evidence type="ECO:0000313" key="9">
    <source>
        <dbReference type="Proteomes" id="UP000255233"/>
    </source>
</evidence>
<proteinExistence type="predicted"/>
<dbReference type="EMBL" id="UGVL01000001">
    <property type="protein sequence ID" value="SUE34116.1"/>
    <property type="molecule type" value="Genomic_DNA"/>
</dbReference>
<feature type="transmembrane region" description="Helical" evidence="6">
    <location>
        <begin position="198"/>
        <end position="221"/>
    </location>
</feature>
<feature type="transmembrane region" description="Helical" evidence="6">
    <location>
        <begin position="265"/>
        <end position="285"/>
    </location>
</feature>
<keyword evidence="9" id="KW-1185">Reference proteome</keyword>
<dbReference type="InterPro" id="IPR011701">
    <property type="entry name" value="MFS"/>
</dbReference>
<organism evidence="8 9">
    <name type="scientific">Rikenella microfusus</name>
    <dbReference type="NCBI Taxonomy" id="28139"/>
    <lineage>
        <taxon>Bacteria</taxon>
        <taxon>Pseudomonadati</taxon>
        <taxon>Bacteroidota</taxon>
        <taxon>Bacteroidia</taxon>
        <taxon>Bacteroidales</taxon>
        <taxon>Rikenellaceae</taxon>
        <taxon>Rikenella</taxon>
    </lineage>
</organism>
<evidence type="ECO:0000256" key="2">
    <source>
        <dbReference type="ARBA" id="ARBA00022475"/>
    </source>
</evidence>
<dbReference type="PANTHER" id="PTHR43124">
    <property type="entry name" value="PURINE EFFLUX PUMP PBUE"/>
    <property type="match status" value="1"/>
</dbReference>
<dbReference type="Proteomes" id="UP000255233">
    <property type="component" value="Unassembled WGS sequence"/>
</dbReference>
<name>A0A379MRR2_9BACT</name>
<dbReference type="Gene3D" id="1.20.1250.20">
    <property type="entry name" value="MFS general substrate transporter like domains"/>
    <property type="match status" value="2"/>
</dbReference>
<dbReference type="GO" id="GO:0005886">
    <property type="term" value="C:plasma membrane"/>
    <property type="evidence" value="ECO:0007669"/>
    <property type="project" value="UniProtKB-SubCell"/>
</dbReference>
<evidence type="ECO:0000313" key="8">
    <source>
        <dbReference type="EMBL" id="SUE34116.1"/>
    </source>
</evidence>
<feature type="transmembrane region" description="Helical" evidence="6">
    <location>
        <begin position="44"/>
        <end position="62"/>
    </location>
</feature>
<keyword evidence="2" id="KW-1003">Cell membrane</keyword>
<dbReference type="STRING" id="880526.GCA_000427365_02318"/>
<comment type="subcellular location">
    <subcellularLocation>
        <location evidence="1">Cell membrane</location>
        <topology evidence="1">Multi-pass membrane protein</topology>
    </subcellularLocation>
</comment>
<protein>
    <submittedName>
        <fullName evidence="8">MFS transport protein AraJ</fullName>
    </submittedName>
</protein>
<dbReference type="SUPFAM" id="SSF103473">
    <property type="entry name" value="MFS general substrate transporter"/>
    <property type="match status" value="1"/>
</dbReference>
<feature type="transmembrane region" description="Helical" evidence="6">
    <location>
        <begin position="94"/>
        <end position="115"/>
    </location>
</feature>
<keyword evidence="3 6" id="KW-0812">Transmembrane</keyword>
<sequence length="414" mass="43683">MNRSLIALAFGTFALGIAEFLMMGILGNISSSLDISITQAGHLISAYALGVCCGAPALLLVRRFPLKRILLLLAAVIAAGNLMAAVSPDFWTLFAARFISGLPHGAYFGVGAIVARKLAKPGREVQAVSIMIAGMTVATLLGVPAGTWLTNTVSWRVAFLIASLAGLLTFIFIRHWVPQVASLPDTGFKGQFRFLKTLPPWLIFGGVLIGQSGIYCWYSYIDPLLTDVTGFPAGALSWLMVLAGLGMFVGNLAAGRMSDRLKPSLVAGIVQSSSIVILLLVFFFARIPWLAVILTMLGTASLFGSGSPLQSSIVVYSQGGGRLPTSSRNSVPPSASPKYPLLLSVAPVNAPFSCPKRVDAANDGTSRPQSTATNGLPDLSLKRCILSAICSLPVPFSPNINTLMSVGATSLIRW</sequence>
<evidence type="ECO:0000256" key="6">
    <source>
        <dbReference type="SAM" id="Phobius"/>
    </source>
</evidence>
<evidence type="ECO:0000256" key="4">
    <source>
        <dbReference type="ARBA" id="ARBA00022989"/>
    </source>
</evidence>